<dbReference type="GO" id="GO:0046983">
    <property type="term" value="F:protein dimerization activity"/>
    <property type="evidence" value="ECO:0007669"/>
    <property type="project" value="InterPro"/>
</dbReference>
<protein>
    <submittedName>
        <fullName evidence="8">Achaete-scute homolog 1</fullName>
    </submittedName>
</protein>
<feature type="compositionally biased region" description="Polar residues" evidence="5">
    <location>
        <begin position="200"/>
        <end position="217"/>
    </location>
</feature>
<dbReference type="InterPro" id="IPR011598">
    <property type="entry name" value="bHLH_dom"/>
</dbReference>
<proteinExistence type="predicted"/>
<dbReference type="Gene3D" id="4.10.280.10">
    <property type="entry name" value="Helix-loop-helix DNA-binding domain"/>
    <property type="match status" value="1"/>
</dbReference>
<dbReference type="FunCoup" id="A0A2R2MID7">
    <property type="interactions" value="4"/>
</dbReference>
<dbReference type="GO" id="GO:0000981">
    <property type="term" value="F:DNA-binding transcription factor activity, RNA polymerase II-specific"/>
    <property type="evidence" value="ECO:0007669"/>
    <property type="project" value="TreeGrafter"/>
</dbReference>
<dbReference type="InterPro" id="IPR036638">
    <property type="entry name" value="HLH_DNA-bd_sf"/>
</dbReference>
<evidence type="ECO:0000256" key="2">
    <source>
        <dbReference type="ARBA" id="ARBA00022902"/>
    </source>
</evidence>
<dbReference type="PANTHER" id="PTHR23349">
    <property type="entry name" value="BASIC HELIX-LOOP-HELIX TRANSCRIPTION FACTOR, TWIST"/>
    <property type="match status" value="1"/>
</dbReference>
<dbReference type="GO" id="GO:0000977">
    <property type="term" value="F:RNA polymerase II transcription regulatory region sequence-specific DNA binding"/>
    <property type="evidence" value="ECO:0007669"/>
    <property type="project" value="TreeGrafter"/>
</dbReference>
<dbReference type="Proteomes" id="UP000085678">
    <property type="component" value="Unplaced"/>
</dbReference>
<dbReference type="InterPro" id="IPR050283">
    <property type="entry name" value="E-box_TF_Regulators"/>
</dbReference>
<evidence type="ECO:0000256" key="4">
    <source>
        <dbReference type="ARBA" id="ARBA00023242"/>
    </source>
</evidence>
<reference evidence="8" key="1">
    <citation type="submission" date="2025-08" db="UniProtKB">
        <authorList>
            <consortium name="RefSeq"/>
        </authorList>
    </citation>
    <scope>IDENTIFICATION</scope>
    <source>
        <tissue evidence="8">Gonads</tissue>
    </source>
</reference>
<evidence type="ECO:0000259" key="6">
    <source>
        <dbReference type="PROSITE" id="PS50888"/>
    </source>
</evidence>
<accession>A0A2R2MID7</accession>
<dbReference type="SMART" id="SM00353">
    <property type="entry name" value="HLH"/>
    <property type="match status" value="1"/>
</dbReference>
<dbReference type="AlphaFoldDB" id="A0A2R2MID7"/>
<evidence type="ECO:0000313" key="8">
    <source>
        <dbReference type="RefSeq" id="XP_023929973.1"/>
    </source>
</evidence>
<keyword evidence="3" id="KW-0238">DNA-binding</keyword>
<evidence type="ECO:0000256" key="5">
    <source>
        <dbReference type="SAM" id="MobiDB-lite"/>
    </source>
</evidence>
<gene>
    <name evidence="8" type="primary">LOC106175527</name>
</gene>
<dbReference type="SUPFAM" id="SSF47459">
    <property type="entry name" value="HLH, helix-loop-helix DNA-binding domain"/>
    <property type="match status" value="1"/>
</dbReference>
<evidence type="ECO:0000256" key="1">
    <source>
        <dbReference type="ARBA" id="ARBA00004123"/>
    </source>
</evidence>
<dbReference type="PANTHER" id="PTHR23349:SF108">
    <property type="entry name" value="BHLH DOMAIN-CONTAINING PROTEIN"/>
    <property type="match status" value="1"/>
</dbReference>
<comment type="subcellular location">
    <subcellularLocation>
        <location evidence="1">Nucleus</location>
    </subcellularLocation>
</comment>
<keyword evidence="4" id="KW-0539">Nucleus</keyword>
<evidence type="ECO:0000313" key="7">
    <source>
        <dbReference type="Proteomes" id="UP000085678"/>
    </source>
</evidence>
<keyword evidence="7" id="KW-1185">Reference proteome</keyword>
<name>A0A2R2MID7_LINAN</name>
<dbReference type="Pfam" id="PF00010">
    <property type="entry name" value="HLH"/>
    <property type="match status" value="1"/>
</dbReference>
<dbReference type="GO" id="GO:0005634">
    <property type="term" value="C:nucleus"/>
    <property type="evidence" value="ECO:0007669"/>
    <property type="project" value="UniProtKB-SubCell"/>
</dbReference>
<dbReference type="InParanoid" id="A0A2R2MID7"/>
<dbReference type="PROSITE" id="PS50888">
    <property type="entry name" value="BHLH"/>
    <property type="match status" value="1"/>
</dbReference>
<feature type="domain" description="BHLH" evidence="6">
    <location>
        <begin position="67"/>
        <end position="119"/>
    </location>
</feature>
<dbReference type="KEGG" id="lak:106175527"/>
<dbReference type="GO" id="GO:0007399">
    <property type="term" value="P:nervous system development"/>
    <property type="evidence" value="ECO:0007669"/>
    <property type="project" value="UniProtKB-KW"/>
</dbReference>
<organism evidence="7 8">
    <name type="scientific">Lingula anatina</name>
    <name type="common">Brachiopod</name>
    <name type="synonym">Lingula unguis</name>
    <dbReference type="NCBI Taxonomy" id="7574"/>
    <lineage>
        <taxon>Eukaryota</taxon>
        <taxon>Metazoa</taxon>
        <taxon>Spiralia</taxon>
        <taxon>Lophotrochozoa</taxon>
        <taxon>Brachiopoda</taxon>
        <taxon>Linguliformea</taxon>
        <taxon>Lingulata</taxon>
        <taxon>Lingulida</taxon>
        <taxon>Linguloidea</taxon>
        <taxon>Lingulidae</taxon>
        <taxon>Lingula</taxon>
    </lineage>
</organism>
<feature type="compositionally biased region" description="Low complexity" evidence="5">
    <location>
        <begin position="218"/>
        <end position="234"/>
    </location>
</feature>
<dbReference type="GeneID" id="106175527"/>
<feature type="region of interest" description="Disordered" evidence="5">
    <location>
        <begin position="200"/>
        <end position="238"/>
    </location>
</feature>
<dbReference type="RefSeq" id="XP_023929973.1">
    <property type="nucleotide sequence ID" value="XM_024074205.1"/>
</dbReference>
<dbReference type="OrthoDB" id="5976910at2759"/>
<dbReference type="STRING" id="7574.A0A2R2MID7"/>
<sequence>MSCGNSSPVFSQGFIIIRSPYQSNESGAMVVPTTKSCNENLDPDSEPLRCKRRSDMNKITGVKTQTGSVMRRNERERNRVKHINKTFTVLRSHLPNGQNNKKMSKVETLKRAIDYIRYMEDLLTETGNNFLSGQVQTDLSSGVPSSMNYSAKIQVHPSMGSSHVEEQSFFPQNLQNPVTTPNQARTPGLMPPMYYTCTSPEGYQQENVPATPNSPANSISSVLSSDYSSQVSDSSAEDLMNMDETDLVDFANLF</sequence>
<dbReference type="FunFam" id="4.10.280.10:FF:000029">
    <property type="entry name" value="Achaete-scute family bHLH transcription factor 1"/>
    <property type="match status" value="1"/>
</dbReference>
<keyword evidence="2" id="KW-0524">Neurogenesis</keyword>
<evidence type="ECO:0000256" key="3">
    <source>
        <dbReference type="ARBA" id="ARBA00023125"/>
    </source>
</evidence>